<gene>
    <name evidence="1" type="ORF">LCGC14_2633470</name>
</gene>
<reference evidence="1" key="1">
    <citation type="journal article" date="2015" name="Nature">
        <title>Complex archaea that bridge the gap between prokaryotes and eukaryotes.</title>
        <authorList>
            <person name="Spang A."/>
            <person name="Saw J.H."/>
            <person name="Jorgensen S.L."/>
            <person name="Zaremba-Niedzwiedzka K."/>
            <person name="Martijn J."/>
            <person name="Lind A.E."/>
            <person name="van Eijk R."/>
            <person name="Schleper C."/>
            <person name="Guy L."/>
            <person name="Ettema T.J."/>
        </authorList>
    </citation>
    <scope>NUCLEOTIDE SEQUENCE</scope>
</reference>
<proteinExistence type="predicted"/>
<comment type="caution">
    <text evidence="1">The sequence shown here is derived from an EMBL/GenBank/DDBJ whole genome shotgun (WGS) entry which is preliminary data.</text>
</comment>
<sequence>MVDLKLYRQVPEGDDLRGQEWERANKCAKCLGVLSAADGHYHTAAGGLAICCTCGYDGKCQAFDR</sequence>
<dbReference type="EMBL" id="LAZR01045233">
    <property type="protein sequence ID" value="KKK99367.1"/>
    <property type="molecule type" value="Genomic_DNA"/>
</dbReference>
<evidence type="ECO:0000313" key="1">
    <source>
        <dbReference type="EMBL" id="KKK99367.1"/>
    </source>
</evidence>
<name>A0A0F8ZZJ5_9ZZZZ</name>
<accession>A0A0F8ZZJ5</accession>
<organism evidence="1">
    <name type="scientific">marine sediment metagenome</name>
    <dbReference type="NCBI Taxonomy" id="412755"/>
    <lineage>
        <taxon>unclassified sequences</taxon>
        <taxon>metagenomes</taxon>
        <taxon>ecological metagenomes</taxon>
    </lineage>
</organism>
<dbReference type="AlphaFoldDB" id="A0A0F8ZZJ5"/>
<protein>
    <submittedName>
        <fullName evidence="1">Uncharacterized protein</fullName>
    </submittedName>
</protein>